<dbReference type="CDD" id="cd08432">
    <property type="entry name" value="PBP2_GcdR_TrpI_HvrB_AmpR_like"/>
    <property type="match status" value="1"/>
</dbReference>
<dbReference type="GO" id="GO:0003700">
    <property type="term" value="F:DNA-binding transcription factor activity"/>
    <property type="evidence" value="ECO:0007669"/>
    <property type="project" value="InterPro"/>
</dbReference>
<dbReference type="SUPFAM" id="SSF46785">
    <property type="entry name" value="Winged helix' DNA-binding domain"/>
    <property type="match status" value="1"/>
</dbReference>
<dbReference type="PANTHER" id="PTHR30537">
    <property type="entry name" value="HTH-TYPE TRANSCRIPTIONAL REGULATOR"/>
    <property type="match status" value="1"/>
</dbReference>
<dbReference type="Gene3D" id="1.10.10.10">
    <property type="entry name" value="Winged helix-like DNA-binding domain superfamily/Winged helix DNA-binding domain"/>
    <property type="match status" value="1"/>
</dbReference>
<protein>
    <submittedName>
        <fullName evidence="7">LysR family transcriptional regulator</fullName>
    </submittedName>
</protein>
<evidence type="ECO:0000256" key="4">
    <source>
        <dbReference type="ARBA" id="ARBA00023163"/>
    </source>
</evidence>
<dbReference type="Gene3D" id="3.40.190.10">
    <property type="entry name" value="Periplasmic binding protein-like II"/>
    <property type="match status" value="2"/>
</dbReference>
<dbReference type="Pfam" id="PF00126">
    <property type="entry name" value="HTH_1"/>
    <property type="match status" value="1"/>
</dbReference>
<feature type="domain" description="HTH lysR-type" evidence="6">
    <location>
        <begin position="9"/>
        <end position="66"/>
    </location>
</feature>
<evidence type="ECO:0000313" key="8">
    <source>
        <dbReference type="Proteomes" id="UP000315252"/>
    </source>
</evidence>
<dbReference type="InterPro" id="IPR005119">
    <property type="entry name" value="LysR_subst-bd"/>
</dbReference>
<dbReference type="FunFam" id="1.10.10.10:FF:000038">
    <property type="entry name" value="Glycine cleavage system transcriptional activator"/>
    <property type="match status" value="1"/>
</dbReference>
<dbReference type="GO" id="GO:0006351">
    <property type="term" value="P:DNA-templated transcription"/>
    <property type="evidence" value="ECO:0007669"/>
    <property type="project" value="TreeGrafter"/>
</dbReference>
<feature type="region of interest" description="Disordered" evidence="5">
    <location>
        <begin position="171"/>
        <end position="194"/>
    </location>
</feature>
<dbReference type="Proteomes" id="UP000315252">
    <property type="component" value="Unassembled WGS sequence"/>
</dbReference>
<dbReference type="InterPro" id="IPR000847">
    <property type="entry name" value="LysR_HTH_N"/>
</dbReference>
<dbReference type="AlphaFoldDB" id="A0A545U1N2"/>
<evidence type="ECO:0000256" key="2">
    <source>
        <dbReference type="ARBA" id="ARBA00023015"/>
    </source>
</evidence>
<dbReference type="OrthoDB" id="7328368at2"/>
<sequence>MMNMYRHLPPLNALRAFEAASRHGNFTRAAAELFVTQGAISRQVKNLEDYFGVKLFSRGTNSLNLTDAGHRLAPSVTAALSSLDQAAQVLLTDKSVLRLQVMPTYAVRWLMPRLPDFAQVHPAIDVRVTITLHPDQLDTDSFDVAILYGDGVWPGTQSTCLSQECLAPVVAADPRPGDPRRSDPERGDPEHDHRIDLGKSVLLHTTTDRRDWPWWLKKMGMKAVQGTEGPAFETLDMAVRAAEAGHGIALGDLSLIAEDLHAGRLRLALPNPLYTGRGVYFVEPSPTPANPALETFRTWLIETAPITSRPERAFL</sequence>
<dbReference type="GO" id="GO:0043565">
    <property type="term" value="F:sequence-specific DNA binding"/>
    <property type="evidence" value="ECO:0007669"/>
    <property type="project" value="TreeGrafter"/>
</dbReference>
<organism evidence="7 8">
    <name type="scientific">Denitrobaculum tricleocarpae</name>
    <dbReference type="NCBI Taxonomy" id="2591009"/>
    <lineage>
        <taxon>Bacteria</taxon>
        <taxon>Pseudomonadati</taxon>
        <taxon>Pseudomonadota</taxon>
        <taxon>Alphaproteobacteria</taxon>
        <taxon>Rhodospirillales</taxon>
        <taxon>Rhodospirillaceae</taxon>
        <taxon>Denitrobaculum</taxon>
    </lineage>
</organism>
<accession>A0A545U1N2</accession>
<dbReference type="InterPro" id="IPR036390">
    <property type="entry name" value="WH_DNA-bd_sf"/>
</dbReference>
<dbReference type="PROSITE" id="PS50931">
    <property type="entry name" value="HTH_LYSR"/>
    <property type="match status" value="1"/>
</dbReference>
<proteinExistence type="inferred from homology"/>
<comment type="similarity">
    <text evidence="1">Belongs to the LysR transcriptional regulatory family.</text>
</comment>
<keyword evidence="4" id="KW-0804">Transcription</keyword>
<dbReference type="InterPro" id="IPR036388">
    <property type="entry name" value="WH-like_DNA-bd_sf"/>
</dbReference>
<keyword evidence="8" id="KW-1185">Reference proteome</keyword>
<feature type="compositionally biased region" description="Basic and acidic residues" evidence="5">
    <location>
        <begin position="175"/>
        <end position="194"/>
    </location>
</feature>
<comment type="caution">
    <text evidence="7">The sequence shown here is derived from an EMBL/GenBank/DDBJ whole genome shotgun (WGS) entry which is preliminary data.</text>
</comment>
<gene>
    <name evidence="7" type="ORF">FKG95_01925</name>
</gene>
<evidence type="ECO:0000256" key="1">
    <source>
        <dbReference type="ARBA" id="ARBA00009437"/>
    </source>
</evidence>
<name>A0A545U1N2_9PROT</name>
<evidence type="ECO:0000313" key="7">
    <source>
        <dbReference type="EMBL" id="TQV83382.1"/>
    </source>
</evidence>
<dbReference type="PANTHER" id="PTHR30537:SF26">
    <property type="entry name" value="GLYCINE CLEAVAGE SYSTEM TRANSCRIPTIONAL ACTIVATOR"/>
    <property type="match status" value="1"/>
</dbReference>
<dbReference type="InterPro" id="IPR058163">
    <property type="entry name" value="LysR-type_TF_proteobact-type"/>
</dbReference>
<evidence type="ECO:0000256" key="3">
    <source>
        <dbReference type="ARBA" id="ARBA00023125"/>
    </source>
</evidence>
<keyword evidence="3" id="KW-0238">DNA-binding</keyword>
<evidence type="ECO:0000256" key="5">
    <source>
        <dbReference type="SAM" id="MobiDB-lite"/>
    </source>
</evidence>
<dbReference type="EMBL" id="VHSH01000001">
    <property type="protein sequence ID" value="TQV83382.1"/>
    <property type="molecule type" value="Genomic_DNA"/>
</dbReference>
<dbReference type="SUPFAM" id="SSF53850">
    <property type="entry name" value="Periplasmic binding protein-like II"/>
    <property type="match status" value="1"/>
</dbReference>
<reference evidence="7 8" key="1">
    <citation type="submission" date="2019-06" db="EMBL/GenBank/DDBJ databases">
        <title>Whole genome sequence for Rhodospirillaceae sp. R148.</title>
        <authorList>
            <person name="Wang G."/>
        </authorList>
    </citation>
    <scope>NUCLEOTIDE SEQUENCE [LARGE SCALE GENOMIC DNA]</scope>
    <source>
        <strain evidence="7 8">R148</strain>
    </source>
</reference>
<dbReference type="Pfam" id="PF03466">
    <property type="entry name" value="LysR_substrate"/>
    <property type="match status" value="1"/>
</dbReference>
<evidence type="ECO:0000259" key="6">
    <source>
        <dbReference type="PROSITE" id="PS50931"/>
    </source>
</evidence>
<keyword evidence="2" id="KW-0805">Transcription regulation</keyword>
<dbReference type="PRINTS" id="PR00039">
    <property type="entry name" value="HTHLYSR"/>
</dbReference>